<protein>
    <submittedName>
        <fullName evidence="1">Uncharacterized protein</fullName>
    </submittedName>
</protein>
<accession>A0A0F8X2K3</accession>
<dbReference type="EMBL" id="LAZR01065672">
    <property type="protein sequence ID" value="KKK55070.1"/>
    <property type="molecule type" value="Genomic_DNA"/>
</dbReference>
<gene>
    <name evidence="1" type="ORF">LCGC14_3078300</name>
</gene>
<dbReference type="AlphaFoldDB" id="A0A0F8X2K3"/>
<proteinExistence type="predicted"/>
<name>A0A0F8X2K3_9ZZZZ</name>
<feature type="non-terminal residue" evidence="1">
    <location>
        <position position="40"/>
    </location>
</feature>
<organism evidence="1">
    <name type="scientific">marine sediment metagenome</name>
    <dbReference type="NCBI Taxonomy" id="412755"/>
    <lineage>
        <taxon>unclassified sequences</taxon>
        <taxon>metagenomes</taxon>
        <taxon>ecological metagenomes</taxon>
    </lineage>
</organism>
<comment type="caution">
    <text evidence="1">The sequence shown here is derived from an EMBL/GenBank/DDBJ whole genome shotgun (WGS) entry which is preliminary data.</text>
</comment>
<evidence type="ECO:0000313" key="1">
    <source>
        <dbReference type="EMBL" id="KKK55070.1"/>
    </source>
</evidence>
<sequence>MKPRTYKYEDVLEIIWRDITDDNAWLSQQEAISYQAEICK</sequence>
<reference evidence="1" key="1">
    <citation type="journal article" date="2015" name="Nature">
        <title>Complex archaea that bridge the gap between prokaryotes and eukaryotes.</title>
        <authorList>
            <person name="Spang A."/>
            <person name="Saw J.H."/>
            <person name="Jorgensen S.L."/>
            <person name="Zaremba-Niedzwiedzka K."/>
            <person name="Martijn J."/>
            <person name="Lind A.E."/>
            <person name="van Eijk R."/>
            <person name="Schleper C."/>
            <person name="Guy L."/>
            <person name="Ettema T.J."/>
        </authorList>
    </citation>
    <scope>NUCLEOTIDE SEQUENCE</scope>
</reference>